<dbReference type="InterPro" id="IPR017871">
    <property type="entry name" value="ABC_transporter-like_CS"/>
</dbReference>
<keyword evidence="3" id="KW-0813">Transport</keyword>
<organism evidence="9 10">
    <name type="scientific">Pelagivirga sediminicola</name>
    <dbReference type="NCBI Taxonomy" id="2170575"/>
    <lineage>
        <taxon>Bacteria</taxon>
        <taxon>Pseudomonadati</taxon>
        <taxon>Pseudomonadota</taxon>
        <taxon>Alphaproteobacteria</taxon>
        <taxon>Rhodobacterales</taxon>
        <taxon>Paracoccaceae</taxon>
        <taxon>Pelagivirga</taxon>
    </lineage>
</organism>
<gene>
    <name evidence="9" type="ORF">DC366_05245</name>
</gene>
<dbReference type="PROSITE" id="PS50893">
    <property type="entry name" value="ABC_TRANSPORTER_2"/>
    <property type="match status" value="2"/>
</dbReference>
<dbReference type="InterPro" id="IPR027417">
    <property type="entry name" value="P-loop_NTPase"/>
</dbReference>
<dbReference type="GO" id="GO:0055085">
    <property type="term" value="P:transmembrane transport"/>
    <property type="evidence" value="ECO:0007669"/>
    <property type="project" value="UniProtKB-ARBA"/>
</dbReference>
<dbReference type="Proteomes" id="UP000244446">
    <property type="component" value="Unassembled WGS sequence"/>
</dbReference>
<dbReference type="CDD" id="cd03257">
    <property type="entry name" value="ABC_NikE_OppD_transporters"/>
    <property type="match status" value="2"/>
</dbReference>
<keyword evidence="7" id="KW-0472">Membrane</keyword>
<dbReference type="FunFam" id="3.40.50.300:FF:000016">
    <property type="entry name" value="Oligopeptide ABC transporter ATP-binding component"/>
    <property type="match status" value="2"/>
</dbReference>
<dbReference type="PROSITE" id="PS00211">
    <property type="entry name" value="ABC_TRANSPORTER_1"/>
    <property type="match status" value="2"/>
</dbReference>
<dbReference type="InterPro" id="IPR050388">
    <property type="entry name" value="ABC_Ni/Peptide_Import"/>
</dbReference>
<dbReference type="Gene3D" id="3.40.50.300">
    <property type="entry name" value="P-loop containing nucleotide triphosphate hydrolases"/>
    <property type="match status" value="2"/>
</dbReference>
<evidence type="ECO:0000256" key="1">
    <source>
        <dbReference type="ARBA" id="ARBA00004417"/>
    </source>
</evidence>
<protein>
    <submittedName>
        <fullName evidence="9">Microcin ABC transporter ATP-binding protein</fullName>
    </submittedName>
</protein>
<dbReference type="NCBIfam" id="NF008453">
    <property type="entry name" value="PRK11308.1"/>
    <property type="match status" value="2"/>
</dbReference>
<comment type="similarity">
    <text evidence="2">Belongs to the ABC transporter superfamily.</text>
</comment>
<keyword evidence="5" id="KW-0547">Nucleotide-binding</keyword>
<evidence type="ECO:0000256" key="7">
    <source>
        <dbReference type="ARBA" id="ARBA00023136"/>
    </source>
</evidence>
<dbReference type="GO" id="GO:0015833">
    <property type="term" value="P:peptide transport"/>
    <property type="evidence" value="ECO:0007669"/>
    <property type="project" value="InterPro"/>
</dbReference>
<comment type="caution">
    <text evidence="9">The sequence shown here is derived from an EMBL/GenBank/DDBJ whole genome shotgun (WGS) entry which is preliminary data.</text>
</comment>
<dbReference type="PANTHER" id="PTHR43297:SF2">
    <property type="entry name" value="DIPEPTIDE TRANSPORT ATP-BINDING PROTEIN DPPD"/>
    <property type="match status" value="1"/>
</dbReference>
<evidence type="ECO:0000256" key="4">
    <source>
        <dbReference type="ARBA" id="ARBA00022475"/>
    </source>
</evidence>
<evidence type="ECO:0000256" key="3">
    <source>
        <dbReference type="ARBA" id="ARBA00022448"/>
    </source>
</evidence>
<dbReference type="SUPFAM" id="SSF52540">
    <property type="entry name" value="P-loop containing nucleoside triphosphate hydrolases"/>
    <property type="match status" value="2"/>
</dbReference>
<feature type="domain" description="ABC transporter" evidence="8">
    <location>
        <begin position="4"/>
        <end position="252"/>
    </location>
</feature>
<reference evidence="9 10" key="1">
    <citation type="submission" date="2018-04" db="EMBL/GenBank/DDBJ databases">
        <title>Pelagivirga bohaiensis gen. nov., sp. nov., a bacterium isolated from the Bohai Sea.</title>
        <authorList>
            <person name="Ji X."/>
        </authorList>
    </citation>
    <scope>NUCLEOTIDE SEQUENCE [LARGE SCALE GENOMIC DNA]</scope>
    <source>
        <strain evidence="9 10">BH-SD19</strain>
    </source>
</reference>
<dbReference type="GO" id="GO:0005886">
    <property type="term" value="C:plasma membrane"/>
    <property type="evidence" value="ECO:0007669"/>
    <property type="project" value="UniProtKB-SubCell"/>
</dbReference>
<evidence type="ECO:0000313" key="10">
    <source>
        <dbReference type="Proteomes" id="UP000244446"/>
    </source>
</evidence>
<evidence type="ECO:0000259" key="8">
    <source>
        <dbReference type="PROSITE" id="PS50893"/>
    </source>
</evidence>
<keyword evidence="10" id="KW-1185">Reference proteome</keyword>
<comment type="subcellular location">
    <subcellularLocation>
        <location evidence="1">Cell inner membrane</location>
        <topology evidence="1">Peripheral membrane protein</topology>
    </subcellularLocation>
</comment>
<dbReference type="PANTHER" id="PTHR43297">
    <property type="entry name" value="OLIGOPEPTIDE TRANSPORT ATP-BINDING PROTEIN APPD"/>
    <property type="match status" value="1"/>
</dbReference>
<dbReference type="GO" id="GO:0005524">
    <property type="term" value="F:ATP binding"/>
    <property type="evidence" value="ECO:0007669"/>
    <property type="project" value="UniProtKB-KW"/>
</dbReference>
<dbReference type="SMART" id="SM00382">
    <property type="entry name" value="AAA"/>
    <property type="match status" value="2"/>
</dbReference>
<dbReference type="InterPro" id="IPR003593">
    <property type="entry name" value="AAA+_ATPase"/>
</dbReference>
<dbReference type="RefSeq" id="WP_108691139.1">
    <property type="nucleotide sequence ID" value="NZ_QCYH01000002.1"/>
</dbReference>
<keyword evidence="4" id="KW-1003">Cell membrane</keyword>
<dbReference type="GO" id="GO:0016887">
    <property type="term" value="F:ATP hydrolysis activity"/>
    <property type="evidence" value="ECO:0007669"/>
    <property type="project" value="InterPro"/>
</dbReference>
<evidence type="ECO:0000313" key="9">
    <source>
        <dbReference type="EMBL" id="PVA11165.1"/>
    </source>
</evidence>
<dbReference type="EMBL" id="QCYH01000002">
    <property type="protein sequence ID" value="PVA11165.1"/>
    <property type="molecule type" value="Genomic_DNA"/>
</dbReference>
<evidence type="ECO:0000256" key="5">
    <source>
        <dbReference type="ARBA" id="ARBA00022741"/>
    </source>
</evidence>
<dbReference type="AlphaFoldDB" id="A0A2T7G9R9"/>
<dbReference type="InterPro" id="IPR013563">
    <property type="entry name" value="Oligopep_ABC_C"/>
</dbReference>
<accession>A0A2T7G9R9</accession>
<dbReference type="InterPro" id="IPR003439">
    <property type="entry name" value="ABC_transporter-like_ATP-bd"/>
</dbReference>
<dbReference type="Pfam" id="PF00005">
    <property type="entry name" value="ABC_tran"/>
    <property type="match status" value="2"/>
</dbReference>
<evidence type="ECO:0000256" key="6">
    <source>
        <dbReference type="ARBA" id="ARBA00022840"/>
    </source>
</evidence>
<evidence type="ECO:0000256" key="2">
    <source>
        <dbReference type="ARBA" id="ARBA00005417"/>
    </source>
</evidence>
<dbReference type="OrthoDB" id="9802264at2"/>
<sequence length="529" mass="57699">MSLLEVENLTIAFRQDGQTAQAVKGVSFTVDRGETVALVGESGSGKSVTALSTVSLLGDSAEVGGSVRYDGQEMIGAPARLLRKVRGNDISFIFQEPMTSLNPLHTLERQLAESLELHQGLKGEAARTRIIELLGEVGIRDAESRLDAYPHQLSGGQRQRVMIAMALANKPDILIADEPTTALDVTIQAQILDLLADLKSRDMGMLFITHDLTIVRRIADKVCVMKDGEIVEAGATGEVFANPQHAYTRKLLNAHAVGRPDPVPQDAPVVAQTENLRVWFPIQKGFLKKTVGHVKAVNDASLTVRAGETLGIVGESGSGKTTLALAIMRLIGSDGRITFMGEDVNGWSVRQLRRHRADMQIVFQDPYGSLSPRMTCAEIIAEGLGVHGTRGSGKSRRDLVAEVLDEVELPRSAMDRYPHEFSGGQRQRIAIARAMILRPRLLVLDEPTSALDMTVQVQIVELLRRLQVKYGLAYLFISHDLTVVRAMSHKIIVMKQGDVIEAGSADDLFERPQTDYARSLLRAALDPAG</sequence>
<keyword evidence="6 9" id="KW-0067">ATP-binding</keyword>
<dbReference type="Pfam" id="PF08352">
    <property type="entry name" value="oligo_HPY"/>
    <property type="match status" value="1"/>
</dbReference>
<dbReference type="NCBIfam" id="NF007739">
    <property type="entry name" value="PRK10419.1"/>
    <property type="match status" value="2"/>
</dbReference>
<proteinExistence type="inferred from homology"/>
<name>A0A2T7G9R9_9RHOB</name>
<feature type="domain" description="ABC transporter" evidence="8">
    <location>
        <begin position="282"/>
        <end position="521"/>
    </location>
</feature>